<evidence type="ECO:0000313" key="2">
    <source>
        <dbReference type="Proteomes" id="UP000499080"/>
    </source>
</evidence>
<gene>
    <name evidence="1" type="ORF">AVEN_11062_1</name>
</gene>
<organism evidence="1 2">
    <name type="scientific">Araneus ventricosus</name>
    <name type="common">Orbweaver spider</name>
    <name type="synonym">Epeira ventricosa</name>
    <dbReference type="NCBI Taxonomy" id="182803"/>
    <lineage>
        <taxon>Eukaryota</taxon>
        <taxon>Metazoa</taxon>
        <taxon>Ecdysozoa</taxon>
        <taxon>Arthropoda</taxon>
        <taxon>Chelicerata</taxon>
        <taxon>Arachnida</taxon>
        <taxon>Araneae</taxon>
        <taxon>Araneomorphae</taxon>
        <taxon>Entelegynae</taxon>
        <taxon>Araneoidea</taxon>
        <taxon>Araneidae</taxon>
        <taxon>Araneus</taxon>
    </lineage>
</organism>
<proteinExistence type="predicted"/>
<sequence>RTSYQEISFLLTFEEAPGRLAFQNRCGSSASRSDVVPQP</sequence>
<protein>
    <submittedName>
        <fullName evidence="1">Uncharacterized protein</fullName>
    </submittedName>
</protein>
<keyword evidence="2" id="KW-1185">Reference proteome</keyword>
<dbReference type="Proteomes" id="UP000499080">
    <property type="component" value="Unassembled WGS sequence"/>
</dbReference>
<dbReference type="EMBL" id="BGPR01211708">
    <property type="protein sequence ID" value="GBN43346.1"/>
    <property type="molecule type" value="Genomic_DNA"/>
</dbReference>
<reference evidence="1 2" key="1">
    <citation type="journal article" date="2019" name="Sci. Rep.">
        <title>Orb-weaving spider Araneus ventricosus genome elucidates the spidroin gene catalogue.</title>
        <authorList>
            <person name="Kono N."/>
            <person name="Nakamura H."/>
            <person name="Ohtoshi R."/>
            <person name="Moran D.A.P."/>
            <person name="Shinohara A."/>
            <person name="Yoshida Y."/>
            <person name="Fujiwara M."/>
            <person name="Mori M."/>
            <person name="Tomita M."/>
            <person name="Arakawa K."/>
        </authorList>
    </citation>
    <scope>NUCLEOTIDE SEQUENCE [LARGE SCALE GENOMIC DNA]</scope>
</reference>
<evidence type="ECO:0000313" key="1">
    <source>
        <dbReference type="EMBL" id="GBN43346.1"/>
    </source>
</evidence>
<name>A0A4Y2NZY6_ARAVE</name>
<dbReference type="AlphaFoldDB" id="A0A4Y2NZY6"/>
<feature type="non-terminal residue" evidence="1">
    <location>
        <position position="1"/>
    </location>
</feature>
<comment type="caution">
    <text evidence="1">The sequence shown here is derived from an EMBL/GenBank/DDBJ whole genome shotgun (WGS) entry which is preliminary data.</text>
</comment>
<accession>A0A4Y2NZY6</accession>